<feature type="region of interest" description="Disordered" evidence="13">
    <location>
        <begin position="239"/>
        <end position="286"/>
    </location>
</feature>
<dbReference type="EMBL" id="HBIN01002511">
    <property type="protein sequence ID" value="CAE0431327.1"/>
    <property type="molecule type" value="Transcribed_RNA"/>
</dbReference>
<keyword evidence="9" id="KW-0508">mRNA splicing</keyword>
<dbReference type="InterPro" id="IPR035979">
    <property type="entry name" value="RBD_domain_sf"/>
</dbReference>
<keyword evidence="4" id="KW-0677">Repeat</keyword>
<dbReference type="FunFam" id="3.30.70.330:FF:000122">
    <property type="entry name" value="Splicing factor U2AF small subunit"/>
    <property type="match status" value="1"/>
</dbReference>
<evidence type="ECO:0000256" key="6">
    <source>
        <dbReference type="ARBA" id="ARBA00022833"/>
    </source>
</evidence>
<feature type="compositionally biased region" description="Low complexity" evidence="13">
    <location>
        <begin position="259"/>
        <end position="273"/>
    </location>
</feature>
<sequence>MSEYGRDYRDRGGRDRGYRDRPDHRDRDYRDRDRDRGYGRDRRDRGHGGGAGHLARIHGTEEDRVNCPFYFKIGACRHGERCSRVHNKPVFSQTVLLPHMYQNPLAAEMATKGHADIPKGYYDQPQSDDFDDFFIEAFEELSKYGEIEEIVVCENLGDHLLGNVYIKYYDEEDANKCLEAVKGRFYGGRQLHCEFSPVTDFREARCRQYHDNTCTRSGDCNFIHTKRVDRRLMADLNKHQKYSGKYSRPETYRGDSSDSDSGSSSGSGSSSDSNSDREGSGKNKPR</sequence>
<dbReference type="InterPro" id="IPR003954">
    <property type="entry name" value="RRM_euk-type"/>
</dbReference>
<comment type="subcellular location">
    <subcellularLocation>
        <location evidence="1">Nucleus</location>
    </subcellularLocation>
</comment>
<dbReference type="GO" id="GO:0003677">
    <property type="term" value="F:DNA binding"/>
    <property type="evidence" value="ECO:0007669"/>
    <property type="project" value="UniProtKB-KW"/>
</dbReference>
<dbReference type="PANTHER" id="PTHR12620">
    <property type="entry name" value="U2 SNRNP AUXILIARY FACTOR, SMALL SUBUNIT"/>
    <property type="match status" value="1"/>
</dbReference>
<dbReference type="Gene3D" id="3.30.70.330">
    <property type="match status" value="1"/>
</dbReference>
<feature type="zinc finger region" description="C3H1-type" evidence="12">
    <location>
        <begin position="200"/>
        <end position="227"/>
    </location>
</feature>
<dbReference type="GO" id="GO:0000398">
    <property type="term" value="P:mRNA splicing, via spliceosome"/>
    <property type="evidence" value="ECO:0007669"/>
    <property type="project" value="InterPro"/>
</dbReference>
<keyword evidence="5 12" id="KW-0863">Zinc-finger</keyword>
<feature type="compositionally biased region" description="Basic and acidic residues" evidence="13">
    <location>
        <begin position="1"/>
        <end position="47"/>
    </location>
</feature>
<protein>
    <recommendedName>
        <fullName evidence="17">C3H1-type domain-containing protein</fullName>
    </recommendedName>
</protein>
<dbReference type="PROSITE" id="PS50102">
    <property type="entry name" value="RRM"/>
    <property type="match status" value="1"/>
</dbReference>
<dbReference type="GO" id="GO:0003723">
    <property type="term" value="F:RNA binding"/>
    <property type="evidence" value="ECO:0007669"/>
    <property type="project" value="UniProtKB-UniRule"/>
</dbReference>
<evidence type="ECO:0000256" key="9">
    <source>
        <dbReference type="ARBA" id="ARBA00023187"/>
    </source>
</evidence>
<dbReference type="SUPFAM" id="SSF54928">
    <property type="entry name" value="RNA-binding domain, RBD"/>
    <property type="match status" value="1"/>
</dbReference>
<dbReference type="SMART" id="SM00356">
    <property type="entry name" value="ZnF_C3H1"/>
    <property type="match status" value="2"/>
</dbReference>
<feature type="compositionally biased region" description="Basic and acidic residues" evidence="13">
    <location>
        <begin position="274"/>
        <end position="286"/>
    </location>
</feature>
<evidence type="ECO:0000256" key="10">
    <source>
        <dbReference type="ARBA" id="ARBA00023242"/>
    </source>
</evidence>
<feature type="domain" description="RRM" evidence="14">
    <location>
        <begin position="116"/>
        <end position="198"/>
    </location>
</feature>
<evidence type="ECO:0000256" key="4">
    <source>
        <dbReference type="ARBA" id="ARBA00022737"/>
    </source>
</evidence>
<proteinExistence type="predicted"/>
<evidence type="ECO:0000256" key="12">
    <source>
        <dbReference type="PROSITE-ProRule" id="PRU00723"/>
    </source>
</evidence>
<dbReference type="GO" id="GO:0008270">
    <property type="term" value="F:zinc ion binding"/>
    <property type="evidence" value="ECO:0007669"/>
    <property type="project" value="UniProtKB-KW"/>
</dbReference>
<evidence type="ECO:0000256" key="8">
    <source>
        <dbReference type="ARBA" id="ARBA00023125"/>
    </source>
</evidence>
<keyword evidence="8" id="KW-0238">DNA-binding</keyword>
<keyword evidence="7 11" id="KW-0694">RNA-binding</keyword>
<gene>
    <name evidence="16" type="ORF">ASTO00021_LOCUS1664</name>
</gene>
<feature type="zinc finger region" description="C3H1-type" evidence="12">
    <location>
        <begin position="61"/>
        <end position="89"/>
    </location>
</feature>
<keyword evidence="10" id="KW-0539">Nucleus</keyword>
<dbReference type="InterPro" id="IPR000504">
    <property type="entry name" value="RRM_dom"/>
</dbReference>
<reference evidence="16" key="1">
    <citation type="submission" date="2021-01" db="EMBL/GenBank/DDBJ databases">
        <authorList>
            <person name="Corre E."/>
            <person name="Pelletier E."/>
            <person name="Niang G."/>
            <person name="Scheremetjew M."/>
            <person name="Finn R."/>
            <person name="Kale V."/>
            <person name="Holt S."/>
            <person name="Cochrane G."/>
            <person name="Meng A."/>
            <person name="Brown T."/>
            <person name="Cohen L."/>
        </authorList>
    </citation>
    <scope>NUCLEOTIDE SEQUENCE</scope>
    <source>
        <strain evidence="16">GSBS06</strain>
    </source>
</reference>
<dbReference type="SMART" id="SM00361">
    <property type="entry name" value="RRM_1"/>
    <property type="match status" value="1"/>
</dbReference>
<dbReference type="InterPro" id="IPR009145">
    <property type="entry name" value="U2AF_small"/>
</dbReference>
<evidence type="ECO:0000313" key="16">
    <source>
        <dbReference type="EMBL" id="CAE0431327.1"/>
    </source>
</evidence>
<feature type="domain" description="C3H1-type" evidence="15">
    <location>
        <begin position="200"/>
        <end position="227"/>
    </location>
</feature>
<dbReference type="InterPro" id="IPR000571">
    <property type="entry name" value="Znf_CCCH"/>
</dbReference>
<dbReference type="AlphaFoldDB" id="A0A7S3PD77"/>
<keyword evidence="3 12" id="KW-0479">Metal-binding</keyword>
<feature type="compositionally biased region" description="Basic and acidic residues" evidence="13">
    <location>
        <begin position="247"/>
        <end position="256"/>
    </location>
</feature>
<evidence type="ECO:0000256" key="3">
    <source>
        <dbReference type="ARBA" id="ARBA00022723"/>
    </source>
</evidence>
<evidence type="ECO:0000256" key="7">
    <source>
        <dbReference type="ARBA" id="ARBA00022884"/>
    </source>
</evidence>
<keyword evidence="6 12" id="KW-0862">Zinc</keyword>
<evidence type="ECO:0000256" key="5">
    <source>
        <dbReference type="ARBA" id="ARBA00022771"/>
    </source>
</evidence>
<dbReference type="Pfam" id="PF00076">
    <property type="entry name" value="RRM_1"/>
    <property type="match status" value="1"/>
</dbReference>
<dbReference type="Pfam" id="PF00642">
    <property type="entry name" value="zf-CCCH"/>
    <property type="match status" value="1"/>
</dbReference>
<evidence type="ECO:0000256" key="1">
    <source>
        <dbReference type="ARBA" id="ARBA00004123"/>
    </source>
</evidence>
<dbReference type="PRINTS" id="PR01848">
    <property type="entry name" value="U2AUXFACTOR"/>
</dbReference>
<evidence type="ECO:0000256" key="11">
    <source>
        <dbReference type="PROSITE-ProRule" id="PRU00176"/>
    </source>
</evidence>
<dbReference type="GO" id="GO:0089701">
    <property type="term" value="C:U2AF complex"/>
    <property type="evidence" value="ECO:0007669"/>
    <property type="project" value="InterPro"/>
</dbReference>
<keyword evidence="2" id="KW-0507">mRNA processing</keyword>
<organism evidence="16">
    <name type="scientific">Aplanochytrium stocchinoi</name>
    <dbReference type="NCBI Taxonomy" id="215587"/>
    <lineage>
        <taxon>Eukaryota</taxon>
        <taxon>Sar</taxon>
        <taxon>Stramenopiles</taxon>
        <taxon>Bigyra</taxon>
        <taxon>Labyrinthulomycetes</taxon>
        <taxon>Thraustochytrida</taxon>
        <taxon>Thraustochytriidae</taxon>
        <taxon>Aplanochytrium</taxon>
    </lineage>
</organism>
<name>A0A7S3PD77_9STRA</name>
<dbReference type="InterPro" id="IPR012677">
    <property type="entry name" value="Nucleotide-bd_a/b_plait_sf"/>
</dbReference>
<evidence type="ECO:0000259" key="15">
    <source>
        <dbReference type="PROSITE" id="PS50103"/>
    </source>
</evidence>
<dbReference type="PROSITE" id="PS50103">
    <property type="entry name" value="ZF_C3H1"/>
    <property type="match status" value="2"/>
</dbReference>
<evidence type="ECO:0000259" key="14">
    <source>
        <dbReference type="PROSITE" id="PS50102"/>
    </source>
</evidence>
<evidence type="ECO:0000256" key="13">
    <source>
        <dbReference type="SAM" id="MobiDB-lite"/>
    </source>
</evidence>
<accession>A0A7S3PD77</accession>
<feature type="domain" description="C3H1-type" evidence="15">
    <location>
        <begin position="61"/>
        <end position="89"/>
    </location>
</feature>
<evidence type="ECO:0008006" key="17">
    <source>
        <dbReference type="Google" id="ProtNLM"/>
    </source>
</evidence>
<evidence type="ECO:0000256" key="2">
    <source>
        <dbReference type="ARBA" id="ARBA00022664"/>
    </source>
</evidence>
<feature type="region of interest" description="Disordered" evidence="13">
    <location>
        <begin position="1"/>
        <end position="55"/>
    </location>
</feature>